<feature type="signal peptide" evidence="7">
    <location>
        <begin position="1"/>
        <end position="24"/>
    </location>
</feature>
<dbReference type="GO" id="GO:0006508">
    <property type="term" value="P:proteolysis"/>
    <property type="evidence" value="ECO:0007669"/>
    <property type="project" value="UniProtKB-KW"/>
</dbReference>
<keyword evidence="10" id="KW-1185">Reference proteome</keyword>
<comment type="similarity">
    <text evidence="1 5 6">Belongs to the peptidase S8 family.</text>
</comment>
<dbReference type="GO" id="GO:0005615">
    <property type="term" value="C:extracellular space"/>
    <property type="evidence" value="ECO:0007669"/>
    <property type="project" value="TreeGrafter"/>
</dbReference>
<evidence type="ECO:0000256" key="5">
    <source>
        <dbReference type="PROSITE-ProRule" id="PRU01240"/>
    </source>
</evidence>
<feature type="domain" description="Peptidase S8/S53" evidence="8">
    <location>
        <begin position="202"/>
        <end position="442"/>
    </location>
</feature>
<dbReference type="OrthoDB" id="19448at2759"/>
<accession>A0A2T9Y6M3</accession>
<dbReference type="Proteomes" id="UP000245383">
    <property type="component" value="Unassembled WGS sequence"/>
</dbReference>
<dbReference type="EMBL" id="MBFR01000424">
    <property type="protein sequence ID" value="PVU87990.1"/>
    <property type="molecule type" value="Genomic_DNA"/>
</dbReference>
<protein>
    <recommendedName>
        <fullName evidence="8">Peptidase S8/S53 domain-containing protein</fullName>
    </recommendedName>
</protein>
<dbReference type="InterPro" id="IPR050131">
    <property type="entry name" value="Peptidase_S8_subtilisin-like"/>
</dbReference>
<gene>
    <name evidence="9" type="ORF">BB561_006069</name>
</gene>
<reference evidence="9 10" key="1">
    <citation type="journal article" date="2018" name="MBio">
        <title>Comparative Genomics Reveals the Core Gene Toolbox for the Fungus-Insect Symbiosis.</title>
        <authorList>
            <person name="Wang Y."/>
            <person name="Stata M."/>
            <person name="Wang W."/>
            <person name="Stajich J.E."/>
            <person name="White M.M."/>
            <person name="Moncalvo J.M."/>
        </authorList>
    </citation>
    <scope>NUCLEOTIDE SEQUENCE [LARGE SCALE GENOMIC DNA]</scope>
    <source>
        <strain evidence="9 10">SWE-8-4</strain>
    </source>
</reference>
<evidence type="ECO:0000256" key="2">
    <source>
        <dbReference type="ARBA" id="ARBA00022670"/>
    </source>
</evidence>
<feature type="active site" description="Charge relay system" evidence="5">
    <location>
        <position position="404"/>
    </location>
</feature>
<dbReference type="PANTHER" id="PTHR43806:SF11">
    <property type="entry name" value="CEREVISIN-RELATED"/>
    <property type="match status" value="1"/>
</dbReference>
<dbReference type="InterPro" id="IPR023828">
    <property type="entry name" value="Peptidase_S8_Ser-AS"/>
</dbReference>
<evidence type="ECO:0000256" key="6">
    <source>
        <dbReference type="RuleBase" id="RU003355"/>
    </source>
</evidence>
<evidence type="ECO:0000259" key="8">
    <source>
        <dbReference type="Pfam" id="PF00082"/>
    </source>
</evidence>
<dbReference type="AlphaFoldDB" id="A0A2T9Y6M3"/>
<sequence>MHFSHRYIAIGLFILAIASSFVEAERKGGKAKIILSPTKSRKNRSVIGQEGKKVYNVVLRDDKANKLRKRGSGDQKNKINLDARKSLKDTLKKHLSGLKDNLESEMVVVNGVGEAPKVEEPVIESSAVIGDSYAGYTTVMDDNTVEALANSDDVDFIEEDFPIIASGYQAWSPWGLTRINQAEKNSDTFAPYSTGYSYSETGKGVTAYILDSGMNKDHTEFSGNRIKNMVSFVKDQESNPIDDLGHGTMVASAFGGKRLGVAKDVTFKSVKVIAKKGGTASNIVSGLNWIVDDWKNSTFAPSIVNMSVGSLKSISKTIDTAVKSAESAGLLIVIAAGNIAIDACTTSPSSSGVGLVVGAISHINDELADFSNNGPCVQVLAPGENILLASYTDNNKVEPDKGTSFASPIVAGVAALYLEKNPKATPSEIKKYIISKAIPSGKKLEENTTGLIVNYAPA</sequence>
<dbReference type="Pfam" id="PF00082">
    <property type="entry name" value="Peptidase_S8"/>
    <property type="match status" value="1"/>
</dbReference>
<dbReference type="Gene3D" id="3.40.50.200">
    <property type="entry name" value="Peptidase S8/S53 domain"/>
    <property type="match status" value="1"/>
</dbReference>
<dbReference type="InterPro" id="IPR023827">
    <property type="entry name" value="Peptidase_S8_Asp-AS"/>
</dbReference>
<dbReference type="PROSITE" id="PS51892">
    <property type="entry name" value="SUBTILASE"/>
    <property type="match status" value="1"/>
</dbReference>
<feature type="active site" description="Charge relay system" evidence="5">
    <location>
        <position position="246"/>
    </location>
</feature>
<dbReference type="InterPro" id="IPR034193">
    <property type="entry name" value="PCSK9_ProteinaseK-like"/>
</dbReference>
<keyword evidence="4 5" id="KW-0720">Serine protease</keyword>
<organism evidence="9 10">
    <name type="scientific">Smittium simulii</name>
    <dbReference type="NCBI Taxonomy" id="133385"/>
    <lineage>
        <taxon>Eukaryota</taxon>
        <taxon>Fungi</taxon>
        <taxon>Fungi incertae sedis</taxon>
        <taxon>Zoopagomycota</taxon>
        <taxon>Kickxellomycotina</taxon>
        <taxon>Harpellomycetes</taxon>
        <taxon>Harpellales</taxon>
        <taxon>Legeriomycetaceae</taxon>
        <taxon>Smittium</taxon>
    </lineage>
</organism>
<dbReference type="InterPro" id="IPR015500">
    <property type="entry name" value="Peptidase_S8_subtilisin-rel"/>
</dbReference>
<dbReference type="PANTHER" id="PTHR43806">
    <property type="entry name" value="PEPTIDASE S8"/>
    <property type="match status" value="1"/>
</dbReference>
<proteinExistence type="inferred from homology"/>
<evidence type="ECO:0000256" key="7">
    <source>
        <dbReference type="SAM" id="SignalP"/>
    </source>
</evidence>
<evidence type="ECO:0000256" key="4">
    <source>
        <dbReference type="ARBA" id="ARBA00022825"/>
    </source>
</evidence>
<dbReference type="PROSITE" id="PS00136">
    <property type="entry name" value="SUBTILASE_ASP"/>
    <property type="match status" value="1"/>
</dbReference>
<evidence type="ECO:0000256" key="3">
    <source>
        <dbReference type="ARBA" id="ARBA00022801"/>
    </source>
</evidence>
<name>A0A2T9Y6M3_9FUNG</name>
<dbReference type="InterPro" id="IPR000209">
    <property type="entry name" value="Peptidase_S8/S53_dom"/>
</dbReference>
<dbReference type="InterPro" id="IPR036852">
    <property type="entry name" value="Peptidase_S8/S53_dom_sf"/>
</dbReference>
<feature type="chain" id="PRO_5015427006" description="Peptidase S8/S53 domain-containing protein" evidence="7">
    <location>
        <begin position="25"/>
        <end position="458"/>
    </location>
</feature>
<evidence type="ECO:0000313" key="10">
    <source>
        <dbReference type="Proteomes" id="UP000245383"/>
    </source>
</evidence>
<dbReference type="STRING" id="133385.A0A2T9Y6M3"/>
<comment type="caution">
    <text evidence="9">The sequence shown here is derived from an EMBL/GenBank/DDBJ whole genome shotgun (WGS) entry which is preliminary data.</text>
</comment>
<evidence type="ECO:0000313" key="9">
    <source>
        <dbReference type="EMBL" id="PVU87990.1"/>
    </source>
</evidence>
<keyword evidence="3 5" id="KW-0378">Hydrolase</keyword>
<feature type="active site" description="Charge relay system" evidence="5">
    <location>
        <position position="211"/>
    </location>
</feature>
<keyword evidence="2 5" id="KW-0645">Protease</keyword>
<keyword evidence="7" id="KW-0732">Signal</keyword>
<dbReference type="PRINTS" id="PR00723">
    <property type="entry name" value="SUBTILISIN"/>
</dbReference>
<dbReference type="PROSITE" id="PS00138">
    <property type="entry name" value="SUBTILASE_SER"/>
    <property type="match status" value="1"/>
</dbReference>
<dbReference type="GO" id="GO:0004252">
    <property type="term" value="F:serine-type endopeptidase activity"/>
    <property type="evidence" value="ECO:0007669"/>
    <property type="project" value="UniProtKB-UniRule"/>
</dbReference>
<evidence type="ECO:0000256" key="1">
    <source>
        <dbReference type="ARBA" id="ARBA00011073"/>
    </source>
</evidence>
<dbReference type="CDD" id="cd04077">
    <property type="entry name" value="Peptidases_S8_PCSK9_ProteinaseK_like"/>
    <property type="match status" value="1"/>
</dbReference>
<dbReference type="SUPFAM" id="SSF52743">
    <property type="entry name" value="Subtilisin-like"/>
    <property type="match status" value="1"/>
</dbReference>